<proteinExistence type="inferred from homology"/>
<organism evidence="5 6">
    <name type="scientific">Eilatimonas milleporae</name>
    <dbReference type="NCBI Taxonomy" id="911205"/>
    <lineage>
        <taxon>Bacteria</taxon>
        <taxon>Pseudomonadati</taxon>
        <taxon>Pseudomonadota</taxon>
        <taxon>Alphaproteobacteria</taxon>
        <taxon>Kordiimonadales</taxon>
        <taxon>Kordiimonadaceae</taxon>
        <taxon>Eilatimonas</taxon>
    </lineage>
</organism>
<name>A0A3M0BZM2_9PROT</name>
<evidence type="ECO:0000256" key="4">
    <source>
        <dbReference type="HAMAP-Rule" id="MF_00528"/>
    </source>
</evidence>
<dbReference type="HAMAP" id="MF_00528">
    <property type="entry name" value="Maf"/>
    <property type="match status" value="1"/>
</dbReference>
<dbReference type="FunCoup" id="A0A3M0BZM2">
    <property type="interactions" value="108"/>
</dbReference>
<keyword evidence="3 4" id="KW-0546">Nucleotide metabolism</keyword>
<dbReference type="GO" id="GO:0005737">
    <property type="term" value="C:cytoplasm"/>
    <property type="evidence" value="ECO:0007669"/>
    <property type="project" value="UniProtKB-SubCell"/>
</dbReference>
<protein>
    <recommendedName>
        <fullName evidence="4">Nucleoside triphosphate pyrophosphatase</fullName>
        <ecNumber evidence="4">3.6.1.9</ecNumber>
    </recommendedName>
    <alternativeName>
        <fullName evidence="4">Nucleotide pyrophosphatase</fullName>
        <shortName evidence="4">Nucleotide PPase</shortName>
    </alternativeName>
</protein>
<comment type="function">
    <text evidence="4">Nucleoside triphosphate pyrophosphatase. May have a dual role in cell division arrest and in preventing the incorporation of modified nucleotides into cellular nucleic acids.</text>
</comment>
<dbReference type="CDD" id="cd00555">
    <property type="entry name" value="Maf"/>
    <property type="match status" value="1"/>
</dbReference>
<dbReference type="RefSeq" id="WP_121939993.1">
    <property type="nucleotide sequence ID" value="NZ_REFR01000015.1"/>
</dbReference>
<keyword evidence="6" id="KW-1185">Reference proteome</keyword>
<feature type="active site" description="Proton acceptor" evidence="4">
    <location>
        <position position="86"/>
    </location>
</feature>
<comment type="catalytic activity">
    <reaction evidence="4">
        <text>a 2'-deoxyribonucleoside 5'-triphosphate + H2O = a 2'-deoxyribonucleoside 5'-phosphate + diphosphate + H(+)</text>
        <dbReference type="Rhea" id="RHEA:44644"/>
        <dbReference type="ChEBI" id="CHEBI:15377"/>
        <dbReference type="ChEBI" id="CHEBI:15378"/>
        <dbReference type="ChEBI" id="CHEBI:33019"/>
        <dbReference type="ChEBI" id="CHEBI:61560"/>
        <dbReference type="ChEBI" id="CHEBI:65317"/>
        <dbReference type="EC" id="3.6.1.9"/>
    </reaction>
</comment>
<dbReference type="PANTHER" id="PTHR43213">
    <property type="entry name" value="BIFUNCTIONAL DTTP/UTP PYROPHOSPHATASE/METHYLTRANSFERASE PROTEIN-RELATED"/>
    <property type="match status" value="1"/>
</dbReference>
<keyword evidence="4" id="KW-0963">Cytoplasm</keyword>
<dbReference type="PIRSF" id="PIRSF006305">
    <property type="entry name" value="Maf"/>
    <property type="match status" value="1"/>
</dbReference>
<comment type="cofactor">
    <cofactor evidence="1 4">
        <name>a divalent metal cation</name>
        <dbReference type="ChEBI" id="CHEBI:60240"/>
    </cofactor>
</comment>
<comment type="caution">
    <text evidence="5">The sequence shown here is derived from an EMBL/GenBank/DDBJ whole genome shotgun (WGS) entry which is preliminary data.</text>
</comment>
<comment type="caution">
    <text evidence="4">Lacks conserved residue(s) required for the propagation of feature annotation.</text>
</comment>
<dbReference type="AlphaFoldDB" id="A0A3M0BZM2"/>
<dbReference type="GO" id="GO:0047429">
    <property type="term" value="F:nucleoside triphosphate diphosphatase activity"/>
    <property type="evidence" value="ECO:0007669"/>
    <property type="project" value="UniProtKB-EC"/>
</dbReference>
<evidence type="ECO:0000256" key="3">
    <source>
        <dbReference type="ARBA" id="ARBA00023080"/>
    </source>
</evidence>
<dbReference type="InterPro" id="IPR003697">
    <property type="entry name" value="Maf-like"/>
</dbReference>
<comment type="subcellular location">
    <subcellularLocation>
        <location evidence="4">Cytoplasm</location>
    </subcellularLocation>
</comment>
<dbReference type="EC" id="3.6.1.9" evidence="4"/>
<dbReference type="Pfam" id="PF02545">
    <property type="entry name" value="Maf"/>
    <property type="match status" value="1"/>
</dbReference>
<evidence type="ECO:0000313" key="6">
    <source>
        <dbReference type="Proteomes" id="UP000271227"/>
    </source>
</evidence>
<dbReference type="SUPFAM" id="SSF52972">
    <property type="entry name" value="ITPase-like"/>
    <property type="match status" value="1"/>
</dbReference>
<dbReference type="PANTHER" id="PTHR43213:SF5">
    <property type="entry name" value="BIFUNCTIONAL DTTP_UTP PYROPHOSPHATASE_METHYLTRANSFERASE PROTEIN-RELATED"/>
    <property type="match status" value="1"/>
</dbReference>
<sequence>MTATETPLSDASPSLILASGSRTRAKMLADAGLHVRVQPAAVDETPVKDGLLGEGAPPRDIADSLAELKARNISALYPEALVIGADQVLAVDGTVMSKSASRGDAAEQLASLAGRTHRLVSAVVLMRGYQVLWRFVDTATLAMRPLDASEIDTYLDRAGDAVLDSVGAYQLEGLGAQLFDRVSGDFFTILGLPLLPLLAQLRLMGVRVL</sequence>
<evidence type="ECO:0000313" key="5">
    <source>
        <dbReference type="EMBL" id="RMB01837.1"/>
    </source>
</evidence>
<evidence type="ECO:0000256" key="1">
    <source>
        <dbReference type="ARBA" id="ARBA00001968"/>
    </source>
</evidence>
<dbReference type="Proteomes" id="UP000271227">
    <property type="component" value="Unassembled WGS sequence"/>
</dbReference>
<comment type="similarity">
    <text evidence="4">Belongs to the Maf family.</text>
</comment>
<dbReference type="InterPro" id="IPR029001">
    <property type="entry name" value="ITPase-like_fam"/>
</dbReference>
<accession>A0A3M0BZM2</accession>
<gene>
    <name evidence="5" type="ORF">BXY39_3344</name>
</gene>
<dbReference type="EMBL" id="REFR01000015">
    <property type="protein sequence ID" value="RMB01837.1"/>
    <property type="molecule type" value="Genomic_DNA"/>
</dbReference>
<keyword evidence="2 4" id="KW-0378">Hydrolase</keyword>
<reference evidence="5 6" key="1">
    <citation type="submission" date="2018-10" db="EMBL/GenBank/DDBJ databases">
        <title>Genomic Encyclopedia of Archaeal and Bacterial Type Strains, Phase II (KMG-II): from individual species to whole genera.</title>
        <authorList>
            <person name="Goeker M."/>
        </authorList>
    </citation>
    <scope>NUCLEOTIDE SEQUENCE [LARGE SCALE GENOMIC DNA]</scope>
    <source>
        <strain evidence="5 6">DSM 25217</strain>
    </source>
</reference>
<dbReference type="GO" id="GO:0009117">
    <property type="term" value="P:nucleotide metabolic process"/>
    <property type="evidence" value="ECO:0007669"/>
    <property type="project" value="UniProtKB-KW"/>
</dbReference>
<evidence type="ECO:0000256" key="2">
    <source>
        <dbReference type="ARBA" id="ARBA00022801"/>
    </source>
</evidence>
<dbReference type="OrthoDB" id="9813962at2"/>
<dbReference type="InParanoid" id="A0A3M0BZM2"/>
<dbReference type="Gene3D" id="3.90.950.10">
    <property type="match status" value="1"/>
</dbReference>
<comment type="catalytic activity">
    <reaction evidence="4">
        <text>a ribonucleoside 5'-triphosphate + H2O = a ribonucleoside 5'-phosphate + diphosphate + H(+)</text>
        <dbReference type="Rhea" id="RHEA:23996"/>
        <dbReference type="ChEBI" id="CHEBI:15377"/>
        <dbReference type="ChEBI" id="CHEBI:15378"/>
        <dbReference type="ChEBI" id="CHEBI:33019"/>
        <dbReference type="ChEBI" id="CHEBI:58043"/>
        <dbReference type="ChEBI" id="CHEBI:61557"/>
        <dbReference type="EC" id="3.6.1.9"/>
    </reaction>
</comment>